<dbReference type="RefSeq" id="WP_044427396.1">
    <property type="nucleotide sequence ID" value="NZ_BJYZ01000006.1"/>
</dbReference>
<dbReference type="Proteomes" id="UP000321523">
    <property type="component" value="Unassembled WGS sequence"/>
</dbReference>
<evidence type="ECO:0000313" key="2">
    <source>
        <dbReference type="Proteomes" id="UP000321523"/>
    </source>
</evidence>
<sequence length="127" mass="13149">MRVFPLILGVFCLAGCTGPDIVPIQGSVPPLVQYNEAGVMARAPVAAVPTGPANASAMTPDTPQGRYDGMVQRGQIREANRLGVGVMTGSLPCGSATGVVAPPTPLSKPCGVAPLDDFTLERQRQDY</sequence>
<organism evidence="1 2">
    <name type="scientific">Skermanella aerolata</name>
    <dbReference type="NCBI Taxonomy" id="393310"/>
    <lineage>
        <taxon>Bacteria</taxon>
        <taxon>Pseudomonadati</taxon>
        <taxon>Pseudomonadota</taxon>
        <taxon>Alphaproteobacteria</taxon>
        <taxon>Rhodospirillales</taxon>
        <taxon>Azospirillaceae</taxon>
        <taxon>Skermanella</taxon>
    </lineage>
</organism>
<accession>A0A512DM97</accession>
<evidence type="ECO:0000313" key="1">
    <source>
        <dbReference type="EMBL" id="GEO37595.1"/>
    </source>
</evidence>
<dbReference type="EMBL" id="BJYZ01000006">
    <property type="protein sequence ID" value="GEO37595.1"/>
    <property type="molecule type" value="Genomic_DNA"/>
</dbReference>
<evidence type="ECO:0008006" key="3">
    <source>
        <dbReference type="Google" id="ProtNLM"/>
    </source>
</evidence>
<protein>
    <recommendedName>
        <fullName evidence="3">Lipoprotein</fullName>
    </recommendedName>
</protein>
<keyword evidence="2" id="KW-1185">Reference proteome</keyword>
<proteinExistence type="predicted"/>
<gene>
    <name evidence="1" type="ORF">SAE02_17430</name>
</gene>
<name>A0A512DM97_9PROT</name>
<dbReference type="AlphaFoldDB" id="A0A512DM97"/>
<reference evidence="1 2" key="1">
    <citation type="submission" date="2019-07" db="EMBL/GenBank/DDBJ databases">
        <title>Whole genome shotgun sequence of Skermanella aerolata NBRC 106429.</title>
        <authorList>
            <person name="Hosoyama A."/>
            <person name="Uohara A."/>
            <person name="Ohji S."/>
            <person name="Ichikawa N."/>
        </authorList>
    </citation>
    <scope>NUCLEOTIDE SEQUENCE [LARGE SCALE GENOMIC DNA]</scope>
    <source>
        <strain evidence="1 2">NBRC 106429</strain>
    </source>
</reference>
<comment type="caution">
    <text evidence="1">The sequence shown here is derived from an EMBL/GenBank/DDBJ whole genome shotgun (WGS) entry which is preliminary data.</text>
</comment>